<dbReference type="SUPFAM" id="SSF81653">
    <property type="entry name" value="Calcium ATPase, transduction domain A"/>
    <property type="match status" value="1"/>
</dbReference>
<dbReference type="InterPro" id="IPR023214">
    <property type="entry name" value="HAD_sf"/>
</dbReference>
<dbReference type="InterPro" id="IPR023299">
    <property type="entry name" value="ATPase_P-typ_cyto_dom_N"/>
</dbReference>
<dbReference type="InterPro" id="IPR027256">
    <property type="entry name" value="P-typ_ATPase_IB"/>
</dbReference>
<evidence type="ECO:0000256" key="3">
    <source>
        <dbReference type="ARBA" id="ARBA00022723"/>
    </source>
</evidence>
<dbReference type="GO" id="GO:0005524">
    <property type="term" value="F:ATP binding"/>
    <property type="evidence" value="ECO:0007669"/>
    <property type="project" value="UniProtKB-UniRule"/>
</dbReference>
<keyword evidence="12" id="KW-1185">Reference proteome</keyword>
<dbReference type="AlphaFoldDB" id="A0A3E2GUN4"/>
<dbReference type="NCBIfam" id="TIGR01494">
    <property type="entry name" value="ATPase_P-type"/>
    <property type="match status" value="2"/>
</dbReference>
<evidence type="ECO:0000256" key="6">
    <source>
        <dbReference type="ARBA" id="ARBA00022967"/>
    </source>
</evidence>
<evidence type="ECO:0000256" key="9">
    <source>
        <dbReference type="RuleBase" id="RU362081"/>
    </source>
</evidence>
<feature type="transmembrane region" description="Helical" evidence="9">
    <location>
        <begin position="121"/>
        <end position="139"/>
    </location>
</feature>
<dbReference type="Pfam" id="PF00403">
    <property type="entry name" value="HMA"/>
    <property type="match status" value="1"/>
</dbReference>
<protein>
    <recommendedName>
        <fullName evidence="10">HMA domain-containing protein</fullName>
    </recommendedName>
</protein>
<dbReference type="InterPro" id="IPR001757">
    <property type="entry name" value="P_typ_ATPase"/>
</dbReference>
<dbReference type="InterPro" id="IPR008250">
    <property type="entry name" value="ATPase_P-typ_transduc_dom_A_sf"/>
</dbReference>
<dbReference type="PANTHER" id="PTHR43520:SF8">
    <property type="entry name" value="P-TYPE CU(+) TRANSPORTER"/>
    <property type="match status" value="1"/>
</dbReference>
<feature type="transmembrane region" description="Helical" evidence="9">
    <location>
        <begin position="370"/>
        <end position="391"/>
    </location>
</feature>
<dbReference type="SUPFAM" id="SSF81660">
    <property type="entry name" value="Metal cation-transporting ATPase, ATP-binding domain N"/>
    <property type="match status" value="1"/>
</dbReference>
<dbReference type="InterPro" id="IPR036412">
    <property type="entry name" value="HAD-like_sf"/>
</dbReference>
<dbReference type="SUPFAM" id="SSF55008">
    <property type="entry name" value="HMA, heavy metal-associated domain"/>
    <property type="match status" value="1"/>
</dbReference>
<dbReference type="OrthoDB" id="432719at2759"/>
<dbReference type="STRING" id="5539.A0A3E2GUN4"/>
<dbReference type="CDD" id="cd00371">
    <property type="entry name" value="HMA"/>
    <property type="match status" value="1"/>
</dbReference>
<feature type="transmembrane region" description="Helical" evidence="9">
    <location>
        <begin position="151"/>
        <end position="168"/>
    </location>
</feature>
<evidence type="ECO:0000256" key="4">
    <source>
        <dbReference type="ARBA" id="ARBA00022741"/>
    </source>
</evidence>
<dbReference type="Proteomes" id="UP000258309">
    <property type="component" value="Unassembled WGS sequence"/>
</dbReference>
<evidence type="ECO:0000256" key="2">
    <source>
        <dbReference type="ARBA" id="ARBA00022692"/>
    </source>
</evidence>
<comment type="caution">
    <text evidence="9">Lacks conserved residue(s) required for the propagation of feature annotation.</text>
</comment>
<dbReference type="FunFam" id="3.30.70.100:FF:000001">
    <property type="entry name" value="ATPase copper transporting beta"/>
    <property type="match status" value="1"/>
</dbReference>
<keyword evidence="3 9" id="KW-0479">Metal-binding</keyword>
<dbReference type="Pfam" id="PF00702">
    <property type="entry name" value="Hydrolase"/>
    <property type="match status" value="1"/>
</dbReference>
<dbReference type="GO" id="GO:0012505">
    <property type="term" value="C:endomembrane system"/>
    <property type="evidence" value="ECO:0007669"/>
    <property type="project" value="UniProtKB-SubCell"/>
</dbReference>
<dbReference type="SUPFAM" id="SSF56784">
    <property type="entry name" value="HAD-like"/>
    <property type="match status" value="1"/>
</dbReference>
<dbReference type="Gene3D" id="2.70.150.10">
    <property type="entry name" value="Calcium-transporting ATPase, cytoplasmic transduction domain A"/>
    <property type="match status" value="1"/>
</dbReference>
<dbReference type="PANTHER" id="PTHR43520">
    <property type="entry name" value="ATP7, ISOFORM B"/>
    <property type="match status" value="1"/>
</dbReference>
<proteinExistence type="inferred from homology"/>
<evidence type="ECO:0000259" key="10">
    <source>
        <dbReference type="PROSITE" id="PS50846"/>
    </source>
</evidence>
<keyword evidence="6" id="KW-1278">Translocase</keyword>
<dbReference type="GO" id="GO:0055070">
    <property type="term" value="P:copper ion homeostasis"/>
    <property type="evidence" value="ECO:0007669"/>
    <property type="project" value="TreeGrafter"/>
</dbReference>
<name>A0A3E2GUN4_SCYLI</name>
<evidence type="ECO:0000313" key="11">
    <source>
        <dbReference type="EMBL" id="RFU24895.1"/>
    </source>
</evidence>
<dbReference type="Gene3D" id="3.30.70.100">
    <property type="match status" value="1"/>
</dbReference>
<keyword evidence="4 9" id="KW-0547">Nucleotide-binding</keyword>
<keyword evidence="8 9" id="KW-0472">Membrane</keyword>
<organism evidence="11 12">
    <name type="scientific">Scytalidium lignicola</name>
    <name type="common">Hyphomycete</name>
    <dbReference type="NCBI Taxonomy" id="5539"/>
    <lineage>
        <taxon>Eukaryota</taxon>
        <taxon>Fungi</taxon>
        <taxon>Dikarya</taxon>
        <taxon>Ascomycota</taxon>
        <taxon>Pezizomycotina</taxon>
        <taxon>Leotiomycetes</taxon>
        <taxon>Leotiomycetes incertae sedis</taxon>
        <taxon>Scytalidium</taxon>
    </lineage>
</organism>
<keyword evidence="2 9" id="KW-0812">Transmembrane</keyword>
<comment type="caution">
    <text evidence="11">The sequence shown here is derived from an EMBL/GenBank/DDBJ whole genome shotgun (WGS) entry which is preliminary data.</text>
</comment>
<dbReference type="GO" id="GO:0016887">
    <property type="term" value="F:ATP hydrolysis activity"/>
    <property type="evidence" value="ECO:0007669"/>
    <property type="project" value="InterPro"/>
</dbReference>
<evidence type="ECO:0000256" key="1">
    <source>
        <dbReference type="ARBA" id="ARBA00004127"/>
    </source>
</evidence>
<keyword evidence="5 9" id="KW-0067">ATP-binding</keyword>
<dbReference type="InterPro" id="IPR036163">
    <property type="entry name" value="HMA_dom_sf"/>
</dbReference>
<accession>A0A3E2GUN4</accession>
<feature type="non-terminal residue" evidence="11">
    <location>
        <position position="1"/>
    </location>
</feature>
<dbReference type="Pfam" id="PF00122">
    <property type="entry name" value="E1-E2_ATPase"/>
    <property type="match status" value="1"/>
</dbReference>
<evidence type="ECO:0000256" key="5">
    <source>
        <dbReference type="ARBA" id="ARBA00022840"/>
    </source>
</evidence>
<keyword evidence="7 9" id="KW-1133">Transmembrane helix</keyword>
<dbReference type="NCBIfam" id="TIGR01525">
    <property type="entry name" value="ATPase-IB_hvy"/>
    <property type="match status" value="1"/>
</dbReference>
<dbReference type="PROSITE" id="PS50846">
    <property type="entry name" value="HMA_2"/>
    <property type="match status" value="1"/>
</dbReference>
<comment type="similarity">
    <text evidence="9">Belongs to the cation transport ATPase (P-type) (TC 3.A.3) family. Type IB subfamily.</text>
</comment>
<sequence>MRMISVHGNIKAQADKITAGLEVENTESCRIKITGINCTACVETIESTLSATPGLKEVKISQVLSQALIKYAPKYVLVEEIVSKIEDLGYGAERMIAARDWAADIKEADEQRALYIVEWKTSLYCSSAITTLIVAMGLFPASMGFYLDPQIRLRIEAVLCAVVIAVFGRQFHYEAFLAFQGRRFDMSLLTSFGTILSFIGSLCGVGTPDYINVTSFESTAILSCVTIGGRLLKSIVVRQSVSSLSSLTALMPEMAEVLTGNFKEEGTVTIAIDKLQIGDHVVVSPGDIIPIDGKIVDGCGNITEIHVTGEILPVLKSKGSHVFAGSTNHDVHLIIEVTRTGQLTWLQHTLQLMADGDIKKGSTQGLADFLAARFVLFILAIAIFTFAKTYWFEAAPWLKAFHRVTAIVLCACPCLASRKGILVKGGSQSIEAAARTRTILFDNTGTLTTGELSIIRAEQAPYWETSITLKLGWWSALLAIEQRSKHPIARAIASEARQQLEQLRRKSACSNGMMESVEVVSFINVLGLGVICDIRLPLALDKSRRVLHVLIGSRRFLKSNGVNDIPIIEIEDSQYRPSKNEPNYSNIMDTFIAFDGVYAGWIRSADEVRTEAAETVQLLRSRGYRIGMMTGGTASAAHSVARAVGIHPDWVYSGLLPKEKLRIITKVRAQHGPVSMIGDNLNDVQSMTAADFSIAAFVDINSLTAITADAILLADSTPPSYSDVLTGLLKVPYIFELTNKIYNKIWQNLLWAIVYNSLAVVVGTGAFENFGIILSPLVPPADLFDLIHLKFGWMLTRAAERFYAGLGMSLSSVFVITNAMNLGATQS</sequence>
<gene>
    <name evidence="11" type="ORF">B7463_g11443</name>
</gene>
<comment type="subcellular location">
    <subcellularLocation>
        <location evidence="1">Endomembrane system</location>
        <topology evidence="1">Multi-pass membrane protein</topology>
    </subcellularLocation>
    <subcellularLocation>
        <location evidence="9">Membrane</location>
    </subcellularLocation>
</comment>
<feature type="domain" description="HMA" evidence="10">
    <location>
        <begin position="27"/>
        <end position="93"/>
    </location>
</feature>
<dbReference type="InterPro" id="IPR006121">
    <property type="entry name" value="HMA_dom"/>
</dbReference>
<evidence type="ECO:0000256" key="7">
    <source>
        <dbReference type="ARBA" id="ARBA00022989"/>
    </source>
</evidence>
<dbReference type="EMBL" id="NCSJ02000390">
    <property type="protein sequence ID" value="RFU24895.1"/>
    <property type="molecule type" value="Genomic_DNA"/>
</dbReference>
<evidence type="ECO:0000313" key="12">
    <source>
        <dbReference type="Proteomes" id="UP000258309"/>
    </source>
</evidence>
<evidence type="ECO:0000256" key="8">
    <source>
        <dbReference type="ARBA" id="ARBA00023136"/>
    </source>
</evidence>
<dbReference type="PRINTS" id="PR00119">
    <property type="entry name" value="CATATPASE"/>
</dbReference>
<dbReference type="Gene3D" id="3.40.50.1000">
    <property type="entry name" value="HAD superfamily/HAD-like"/>
    <property type="match status" value="1"/>
</dbReference>
<feature type="non-terminal residue" evidence="11">
    <location>
        <position position="827"/>
    </location>
</feature>
<dbReference type="GO" id="GO:0043682">
    <property type="term" value="F:P-type divalent copper transporter activity"/>
    <property type="evidence" value="ECO:0007669"/>
    <property type="project" value="TreeGrafter"/>
</dbReference>
<dbReference type="Gene3D" id="3.40.1110.10">
    <property type="entry name" value="Calcium-transporting ATPase, cytoplasmic domain N"/>
    <property type="match status" value="1"/>
</dbReference>
<dbReference type="GO" id="GO:0005507">
    <property type="term" value="F:copper ion binding"/>
    <property type="evidence" value="ECO:0007669"/>
    <property type="project" value="TreeGrafter"/>
</dbReference>
<dbReference type="GO" id="GO:0016020">
    <property type="term" value="C:membrane"/>
    <property type="evidence" value="ECO:0007669"/>
    <property type="project" value="UniProtKB-SubCell"/>
</dbReference>
<reference evidence="11 12" key="1">
    <citation type="submission" date="2018-05" db="EMBL/GenBank/DDBJ databases">
        <title>Draft genome sequence of Scytalidium lignicola DSM 105466, a ubiquitous saprotrophic fungus.</title>
        <authorList>
            <person name="Buettner E."/>
            <person name="Gebauer A.M."/>
            <person name="Hofrichter M."/>
            <person name="Liers C."/>
            <person name="Kellner H."/>
        </authorList>
    </citation>
    <scope>NUCLEOTIDE SEQUENCE [LARGE SCALE GENOMIC DNA]</scope>
    <source>
        <strain evidence="11 12">DSM 105466</strain>
    </source>
</reference>
<dbReference type="InterPro" id="IPR059000">
    <property type="entry name" value="ATPase_P-type_domA"/>
</dbReference>